<dbReference type="InterPro" id="IPR046826">
    <property type="entry name" value="PDH_N"/>
</dbReference>
<feature type="domain" description="Prephenate/arogenate dehydrogenase" evidence="4">
    <location>
        <begin position="1"/>
        <end position="282"/>
    </location>
</feature>
<dbReference type="RefSeq" id="WP_074713960.1">
    <property type="nucleotide sequence ID" value="NZ_FNWV01000001.1"/>
</dbReference>
<dbReference type="GO" id="GO:0008977">
    <property type="term" value="F:prephenate dehydrogenase (NAD+) activity"/>
    <property type="evidence" value="ECO:0007669"/>
    <property type="project" value="InterPro"/>
</dbReference>
<dbReference type="InterPro" id="IPR008927">
    <property type="entry name" value="6-PGluconate_DH-like_C_sf"/>
</dbReference>
<evidence type="ECO:0000313" key="5">
    <source>
        <dbReference type="EMBL" id="SEH37304.1"/>
    </source>
</evidence>
<dbReference type="SUPFAM" id="SSF48179">
    <property type="entry name" value="6-phosphogluconate dehydrogenase C-terminal domain-like"/>
    <property type="match status" value="1"/>
</dbReference>
<dbReference type="OrthoDB" id="9802008at2"/>
<dbReference type="PROSITE" id="PS51176">
    <property type="entry name" value="PDH_ADH"/>
    <property type="match status" value="1"/>
</dbReference>
<dbReference type="PANTHER" id="PTHR21363">
    <property type="entry name" value="PREPHENATE DEHYDROGENASE"/>
    <property type="match status" value="1"/>
</dbReference>
<dbReference type="Pfam" id="PF20463">
    <property type="entry name" value="PDH_C"/>
    <property type="match status" value="1"/>
</dbReference>
<name>A0A1H6HT25_RUMFL</name>
<proteinExistence type="inferred from homology"/>
<dbReference type="Pfam" id="PF02153">
    <property type="entry name" value="PDH_N"/>
    <property type="match status" value="1"/>
</dbReference>
<dbReference type="Gene3D" id="3.40.50.720">
    <property type="entry name" value="NAD(P)-binding Rossmann-like Domain"/>
    <property type="match status" value="1"/>
</dbReference>
<protein>
    <submittedName>
        <fullName evidence="5">Prephenate dehydrogenase</fullName>
    </submittedName>
</protein>
<comment type="similarity">
    <text evidence="1">Belongs to the prephenate/arogenate dehydrogenase family.</text>
</comment>
<evidence type="ECO:0000256" key="1">
    <source>
        <dbReference type="ARBA" id="ARBA00007964"/>
    </source>
</evidence>
<accession>A0A1H6HT25</accession>
<dbReference type="InterPro" id="IPR003099">
    <property type="entry name" value="Prephen_DH"/>
</dbReference>
<evidence type="ECO:0000259" key="4">
    <source>
        <dbReference type="PROSITE" id="PS51176"/>
    </source>
</evidence>
<dbReference type="InterPro" id="IPR046825">
    <property type="entry name" value="PDH_C"/>
</dbReference>
<dbReference type="PANTHER" id="PTHR21363:SF0">
    <property type="entry name" value="PREPHENATE DEHYDROGENASE [NADP(+)]"/>
    <property type="match status" value="1"/>
</dbReference>
<dbReference type="SUPFAM" id="SSF51735">
    <property type="entry name" value="NAD(P)-binding Rossmann-fold domains"/>
    <property type="match status" value="1"/>
</dbReference>
<gene>
    <name evidence="5" type="ORF">SAMN02910265_00101</name>
</gene>
<dbReference type="GO" id="GO:0006571">
    <property type="term" value="P:tyrosine biosynthetic process"/>
    <property type="evidence" value="ECO:0007669"/>
    <property type="project" value="InterPro"/>
</dbReference>
<keyword evidence="2" id="KW-0560">Oxidoreductase</keyword>
<evidence type="ECO:0000313" key="6">
    <source>
        <dbReference type="Proteomes" id="UP000183190"/>
    </source>
</evidence>
<evidence type="ECO:0000256" key="2">
    <source>
        <dbReference type="ARBA" id="ARBA00023002"/>
    </source>
</evidence>
<dbReference type="GO" id="GO:0070403">
    <property type="term" value="F:NAD+ binding"/>
    <property type="evidence" value="ECO:0007669"/>
    <property type="project" value="InterPro"/>
</dbReference>
<evidence type="ECO:0000256" key="3">
    <source>
        <dbReference type="ARBA" id="ARBA00029440"/>
    </source>
</evidence>
<dbReference type="AlphaFoldDB" id="A0A1H6HT25"/>
<dbReference type="InterPro" id="IPR050812">
    <property type="entry name" value="Preph/Arog_dehydrog"/>
</dbReference>
<dbReference type="EMBL" id="FNWV01000001">
    <property type="protein sequence ID" value="SEH37304.1"/>
    <property type="molecule type" value="Genomic_DNA"/>
</dbReference>
<dbReference type="Gene3D" id="1.10.3660.10">
    <property type="entry name" value="6-phosphogluconate dehydrogenase C-terminal like domain"/>
    <property type="match status" value="1"/>
</dbReference>
<dbReference type="InterPro" id="IPR036291">
    <property type="entry name" value="NAD(P)-bd_dom_sf"/>
</dbReference>
<sequence length="283" mass="31521">MKILVVGLGLIGGSLCKALKKYTYHTVVGCDLNHDIENAALRDVALDEVFDGNYNGYDLIIAALFPEATERFFRDHAADISKNTLITDVCGIKGAFSERMKNIAETNGLRYVGIHPMAGKEFGGYYNSTADLFVKANFIIAPFEDSREEDTELLRKLASEVGAGKIVVTTPENHDKMIAYTSQLAHIVSSAYVKSPELGLECGFSGGSFQDMTRIATMNERMWTDLFMQNKENLQYELDTLIKNLLKYSDALKNSDADTMRALIAEGRELKEENLRHRVGQPN</sequence>
<dbReference type="Proteomes" id="UP000183190">
    <property type="component" value="Unassembled WGS sequence"/>
</dbReference>
<organism evidence="5 6">
    <name type="scientific">Ruminococcus flavefaciens</name>
    <dbReference type="NCBI Taxonomy" id="1265"/>
    <lineage>
        <taxon>Bacteria</taxon>
        <taxon>Bacillati</taxon>
        <taxon>Bacillota</taxon>
        <taxon>Clostridia</taxon>
        <taxon>Eubacteriales</taxon>
        <taxon>Oscillospiraceae</taxon>
        <taxon>Ruminococcus</taxon>
    </lineage>
</organism>
<dbReference type="GO" id="GO:0004665">
    <property type="term" value="F:prephenate dehydrogenase (NADP+) activity"/>
    <property type="evidence" value="ECO:0007669"/>
    <property type="project" value="InterPro"/>
</dbReference>
<comment type="pathway">
    <text evidence="3">Amino-acid biosynthesis.</text>
</comment>
<reference evidence="5 6" key="1">
    <citation type="submission" date="2016-10" db="EMBL/GenBank/DDBJ databases">
        <authorList>
            <person name="de Groot N.N."/>
        </authorList>
    </citation>
    <scope>NUCLEOTIDE SEQUENCE [LARGE SCALE GENOMIC DNA]</scope>
    <source>
        <strain evidence="5 6">YAD2003</strain>
    </source>
</reference>